<feature type="compositionally biased region" description="Low complexity" evidence="2">
    <location>
        <begin position="642"/>
        <end position="656"/>
    </location>
</feature>
<feature type="compositionally biased region" description="Polar residues" evidence="2">
    <location>
        <begin position="1"/>
        <end position="11"/>
    </location>
</feature>
<feature type="region of interest" description="Disordered" evidence="2">
    <location>
        <begin position="160"/>
        <end position="182"/>
    </location>
</feature>
<feature type="region of interest" description="Disordered" evidence="2">
    <location>
        <begin position="557"/>
        <end position="667"/>
    </location>
</feature>
<reference evidence="3 4" key="1">
    <citation type="journal article" date="2018" name="Nat. Ecol. Evol.">
        <title>Pezizomycetes genomes reveal the molecular basis of ectomycorrhizal truffle lifestyle.</title>
        <authorList>
            <person name="Murat C."/>
            <person name="Payen T."/>
            <person name="Noel B."/>
            <person name="Kuo A."/>
            <person name="Morin E."/>
            <person name="Chen J."/>
            <person name="Kohler A."/>
            <person name="Krizsan K."/>
            <person name="Balestrini R."/>
            <person name="Da Silva C."/>
            <person name="Montanini B."/>
            <person name="Hainaut M."/>
            <person name="Levati E."/>
            <person name="Barry K.W."/>
            <person name="Belfiori B."/>
            <person name="Cichocki N."/>
            <person name="Clum A."/>
            <person name="Dockter R.B."/>
            <person name="Fauchery L."/>
            <person name="Guy J."/>
            <person name="Iotti M."/>
            <person name="Le Tacon F."/>
            <person name="Lindquist E.A."/>
            <person name="Lipzen A."/>
            <person name="Malagnac F."/>
            <person name="Mello A."/>
            <person name="Molinier V."/>
            <person name="Miyauchi S."/>
            <person name="Poulain J."/>
            <person name="Riccioni C."/>
            <person name="Rubini A."/>
            <person name="Sitrit Y."/>
            <person name="Splivallo R."/>
            <person name="Traeger S."/>
            <person name="Wang M."/>
            <person name="Zifcakova L."/>
            <person name="Wipf D."/>
            <person name="Zambonelli A."/>
            <person name="Paolocci F."/>
            <person name="Nowrousian M."/>
            <person name="Ottonello S."/>
            <person name="Baldrian P."/>
            <person name="Spatafora J.W."/>
            <person name="Henrissat B."/>
            <person name="Nagy L.G."/>
            <person name="Aury J.M."/>
            <person name="Wincker P."/>
            <person name="Grigoriev I.V."/>
            <person name="Bonfante P."/>
            <person name="Martin F.M."/>
        </authorList>
    </citation>
    <scope>NUCLEOTIDE SEQUENCE [LARGE SCALE GENOMIC DNA]</scope>
    <source>
        <strain evidence="3 4">CCBAS932</strain>
    </source>
</reference>
<feature type="region of interest" description="Disordered" evidence="2">
    <location>
        <begin position="378"/>
        <end position="411"/>
    </location>
</feature>
<evidence type="ECO:0000256" key="2">
    <source>
        <dbReference type="SAM" id="MobiDB-lite"/>
    </source>
</evidence>
<feature type="compositionally biased region" description="Polar residues" evidence="2">
    <location>
        <begin position="205"/>
        <end position="219"/>
    </location>
</feature>
<feature type="region of interest" description="Disordered" evidence="2">
    <location>
        <begin position="203"/>
        <end position="267"/>
    </location>
</feature>
<feature type="region of interest" description="Disordered" evidence="2">
    <location>
        <begin position="1"/>
        <end position="44"/>
    </location>
</feature>
<evidence type="ECO:0000313" key="3">
    <source>
        <dbReference type="EMBL" id="RPB12716.1"/>
    </source>
</evidence>
<accession>A0A3N4KQH3</accession>
<protein>
    <submittedName>
        <fullName evidence="3">Uncharacterized protein</fullName>
    </submittedName>
</protein>
<feature type="compositionally biased region" description="Low complexity" evidence="2">
    <location>
        <begin position="240"/>
        <end position="262"/>
    </location>
</feature>
<dbReference type="OrthoDB" id="5404498at2759"/>
<feature type="compositionally biased region" description="Pro residues" evidence="2">
    <location>
        <begin position="18"/>
        <end position="27"/>
    </location>
</feature>
<evidence type="ECO:0000256" key="1">
    <source>
        <dbReference type="SAM" id="Coils"/>
    </source>
</evidence>
<feature type="region of interest" description="Disordered" evidence="2">
    <location>
        <begin position="117"/>
        <end position="147"/>
    </location>
</feature>
<gene>
    <name evidence="3" type="ORF">P167DRAFT_545307</name>
</gene>
<keyword evidence="1" id="KW-0175">Coiled coil</keyword>
<dbReference type="Proteomes" id="UP000277580">
    <property type="component" value="Unassembled WGS sequence"/>
</dbReference>
<evidence type="ECO:0000313" key="4">
    <source>
        <dbReference type="Proteomes" id="UP000277580"/>
    </source>
</evidence>
<organism evidence="3 4">
    <name type="scientific">Morchella conica CCBAS932</name>
    <dbReference type="NCBI Taxonomy" id="1392247"/>
    <lineage>
        <taxon>Eukaryota</taxon>
        <taxon>Fungi</taxon>
        <taxon>Dikarya</taxon>
        <taxon>Ascomycota</taxon>
        <taxon>Pezizomycotina</taxon>
        <taxon>Pezizomycetes</taxon>
        <taxon>Pezizales</taxon>
        <taxon>Morchellaceae</taxon>
        <taxon>Morchella</taxon>
    </lineage>
</organism>
<dbReference type="AlphaFoldDB" id="A0A3N4KQH3"/>
<feature type="compositionally biased region" description="Acidic residues" evidence="2">
    <location>
        <begin position="580"/>
        <end position="590"/>
    </location>
</feature>
<keyword evidence="4" id="KW-1185">Reference proteome</keyword>
<feature type="compositionally biased region" description="Acidic residues" evidence="2">
    <location>
        <begin position="396"/>
        <end position="411"/>
    </location>
</feature>
<proteinExistence type="predicted"/>
<feature type="coiled-coil region" evidence="1">
    <location>
        <begin position="51"/>
        <end position="89"/>
    </location>
</feature>
<feature type="compositionally biased region" description="Basic and acidic residues" evidence="2">
    <location>
        <begin position="559"/>
        <end position="579"/>
    </location>
</feature>
<dbReference type="InParanoid" id="A0A3N4KQH3"/>
<feature type="compositionally biased region" description="Polar residues" evidence="2">
    <location>
        <begin position="593"/>
        <end position="608"/>
    </location>
</feature>
<feature type="compositionally biased region" description="Polar residues" evidence="2">
    <location>
        <begin position="168"/>
        <end position="181"/>
    </location>
</feature>
<feature type="compositionally biased region" description="Low complexity" evidence="2">
    <location>
        <begin position="481"/>
        <end position="491"/>
    </location>
</feature>
<dbReference type="EMBL" id="ML119127">
    <property type="protein sequence ID" value="RPB12716.1"/>
    <property type="molecule type" value="Genomic_DNA"/>
</dbReference>
<name>A0A3N4KQH3_9PEZI</name>
<sequence length="805" mass="85807">MPSPPSVSQLLGINPFPAEAPPIPPPGDSREPMYPSPPHHPSLPASEIELLARLDQKRREIEAEIEAFKAAKEEEYRQLERWLRAEQKQLQSTNGGDATTHAAAAAVTTIASFSGNDKGFTRDEEQVGRTSGTVGTGTGCQIPLDLGGSKLNDTLKLELPDNRKQPGLNGNSADSSATTSPPFEKELQAAGLFTPRYLPLLDNNFFRQSPPQDSPTSLPQPVMPKLATIPGPPSRTGNTSPAYPLASSLKSSSGSSTGTLNKLKQKSPKRVTFLFEDENSVPSRSSPPPSTKVHWTLEEDYPFDDEDGFVEYEGEDVEEVDQEEFEETAGKVEQVENVTEYVGERSTGDELVVPTKLDNSAPIVQGGDAFSGLGIKNVSGGLDTTNGNKPTAPGFDSEDDEVNGAGDDDDEEALFDLDETIPEVVDNSPPQRDYSALLDTALPQTNDRLTASKFPMLPSFTPTFPSVPASASDPILTFGKSPGPRLGLPRAGSGGARRGSLSSSLSLSPFLSQQKEVQAIASSLPTFGWNGGMGIEPPKSGFVPTPGGRFRRRSIVKYDLPEDDTHSLKGKGKDSRTAIDEEEEEDEDDTLLLSRSPNATSLPMSISRHSPAAFVAKSSSSTRSPKLPVIQNDHQNSLPIAGSRSSPKPGRSPLSGAAQVHSTPMRKVDSADLLAATPTSFSAPEEQGSSEKSDSVASYRRSSLFPSAYDRTPYRTAYAAEVAAAAALDDEEDYGGALESVVGGVDGRTGLDPDVSSFSYRPGVGVRARRGSEGGGLGIEAMDPGQMSFGMRMAFENVHKERGGR</sequence>
<feature type="region of interest" description="Disordered" evidence="2">
    <location>
        <begin position="478"/>
        <end position="505"/>
    </location>
</feature>